<dbReference type="Pfam" id="PF00440">
    <property type="entry name" value="TetR_N"/>
    <property type="match status" value="1"/>
</dbReference>
<evidence type="ECO:0000256" key="4">
    <source>
        <dbReference type="PROSITE-ProRule" id="PRU00335"/>
    </source>
</evidence>
<gene>
    <name evidence="6" type="ORF">GFN93_04030</name>
</gene>
<dbReference type="InterPro" id="IPR009057">
    <property type="entry name" value="Homeodomain-like_sf"/>
</dbReference>
<evidence type="ECO:0000313" key="6">
    <source>
        <dbReference type="EMBL" id="MQX52404.1"/>
    </source>
</evidence>
<dbReference type="Gene3D" id="1.10.10.60">
    <property type="entry name" value="Homeodomain-like"/>
    <property type="match status" value="1"/>
</dbReference>
<dbReference type="EMBL" id="WIRE01000001">
    <property type="protein sequence ID" value="MQX52404.1"/>
    <property type="molecule type" value="Genomic_DNA"/>
</dbReference>
<name>A0A6N7LTA0_9GAMM</name>
<evidence type="ECO:0000256" key="2">
    <source>
        <dbReference type="ARBA" id="ARBA00023125"/>
    </source>
</evidence>
<reference evidence="6 7" key="1">
    <citation type="submission" date="2019-10" db="EMBL/GenBank/DDBJ databases">
        <title>Alcanivorax sp.PA15-N-34 draft genome sequence.</title>
        <authorList>
            <person name="Liao X."/>
            <person name="Shao Z."/>
        </authorList>
    </citation>
    <scope>NUCLEOTIDE SEQUENCE [LARGE SCALE GENOMIC DNA]</scope>
    <source>
        <strain evidence="6 7">PA15-N-34</strain>
    </source>
</reference>
<dbReference type="PANTHER" id="PTHR30055">
    <property type="entry name" value="HTH-TYPE TRANSCRIPTIONAL REGULATOR RUTR"/>
    <property type="match status" value="1"/>
</dbReference>
<keyword evidence="1" id="KW-0805">Transcription regulation</keyword>
<dbReference type="Gene3D" id="1.10.357.10">
    <property type="entry name" value="Tetracycline Repressor, domain 2"/>
    <property type="match status" value="1"/>
</dbReference>
<dbReference type="SUPFAM" id="SSF48498">
    <property type="entry name" value="Tetracyclin repressor-like, C-terminal domain"/>
    <property type="match status" value="1"/>
</dbReference>
<dbReference type="PROSITE" id="PS50977">
    <property type="entry name" value="HTH_TETR_2"/>
    <property type="match status" value="1"/>
</dbReference>
<keyword evidence="3" id="KW-0804">Transcription</keyword>
<dbReference type="AlphaFoldDB" id="A0A6N7LTA0"/>
<dbReference type="RefSeq" id="WP_153499127.1">
    <property type="nucleotide sequence ID" value="NZ_JBMZXE010000026.1"/>
</dbReference>
<dbReference type="GO" id="GO:0000976">
    <property type="term" value="F:transcription cis-regulatory region binding"/>
    <property type="evidence" value="ECO:0007669"/>
    <property type="project" value="TreeGrafter"/>
</dbReference>
<evidence type="ECO:0000256" key="3">
    <source>
        <dbReference type="ARBA" id="ARBA00023163"/>
    </source>
</evidence>
<feature type="DNA-binding region" description="H-T-H motif" evidence="4">
    <location>
        <begin position="36"/>
        <end position="55"/>
    </location>
</feature>
<accession>A0A6N7LTA0</accession>
<keyword evidence="2 4" id="KW-0238">DNA-binding</keyword>
<keyword evidence="7" id="KW-1185">Reference proteome</keyword>
<dbReference type="InterPro" id="IPR001647">
    <property type="entry name" value="HTH_TetR"/>
</dbReference>
<dbReference type="GO" id="GO:0003700">
    <property type="term" value="F:DNA-binding transcription factor activity"/>
    <property type="evidence" value="ECO:0007669"/>
    <property type="project" value="TreeGrafter"/>
</dbReference>
<dbReference type="PANTHER" id="PTHR30055:SF234">
    <property type="entry name" value="HTH-TYPE TRANSCRIPTIONAL REGULATOR BETI"/>
    <property type="match status" value="1"/>
</dbReference>
<evidence type="ECO:0000313" key="7">
    <source>
        <dbReference type="Proteomes" id="UP000469421"/>
    </source>
</evidence>
<evidence type="ECO:0000256" key="1">
    <source>
        <dbReference type="ARBA" id="ARBA00023015"/>
    </source>
</evidence>
<dbReference type="Proteomes" id="UP000469421">
    <property type="component" value="Unassembled WGS sequence"/>
</dbReference>
<dbReference type="PRINTS" id="PR00455">
    <property type="entry name" value="HTHTETR"/>
</dbReference>
<evidence type="ECO:0000259" key="5">
    <source>
        <dbReference type="PROSITE" id="PS50977"/>
    </source>
</evidence>
<feature type="domain" description="HTH tetR-type" evidence="5">
    <location>
        <begin position="13"/>
        <end position="73"/>
    </location>
</feature>
<sequence length="258" mass="29031">MIKTRSGREQALAEREKLFIEATRQQLCNEGLLGIQMAAIARSCNFATGTLYHHFASKEDLLIAVCTELTGTRQEYFRRVAESDLSTREKMLGFAVAYTLFAQHHPEHFRLEQYVMTEVVWLASSTHRREQQMEANMPIGRMVESVVVDAINKGELESHGKAPLTFSSGQWAMSMGMHTLINAEGVLDMYALNEPYRLLLRHIELLLNAMNWQPVVSNPFDDDALDAKVKMLCDTLFGDLCSDHNCIKMSKSAAAANG</sequence>
<organism evidence="6 7">
    <name type="scientific">Alcanivorax sediminis</name>
    <dbReference type="NCBI Taxonomy" id="2663008"/>
    <lineage>
        <taxon>Bacteria</taxon>
        <taxon>Pseudomonadati</taxon>
        <taxon>Pseudomonadota</taxon>
        <taxon>Gammaproteobacteria</taxon>
        <taxon>Oceanospirillales</taxon>
        <taxon>Alcanivoracaceae</taxon>
        <taxon>Alcanivorax</taxon>
    </lineage>
</organism>
<comment type="caution">
    <text evidence="6">The sequence shown here is derived from an EMBL/GenBank/DDBJ whole genome shotgun (WGS) entry which is preliminary data.</text>
</comment>
<dbReference type="InterPro" id="IPR050109">
    <property type="entry name" value="HTH-type_TetR-like_transc_reg"/>
</dbReference>
<dbReference type="InterPro" id="IPR036271">
    <property type="entry name" value="Tet_transcr_reg_TetR-rel_C_sf"/>
</dbReference>
<proteinExistence type="predicted"/>
<protein>
    <submittedName>
        <fullName evidence="6">TetR family transcriptional regulator</fullName>
    </submittedName>
</protein>
<dbReference type="SUPFAM" id="SSF46689">
    <property type="entry name" value="Homeodomain-like"/>
    <property type="match status" value="1"/>
</dbReference>